<dbReference type="InterPro" id="IPR019821">
    <property type="entry name" value="Kinesin_motor_CS"/>
</dbReference>
<evidence type="ECO:0000256" key="1">
    <source>
        <dbReference type="ARBA" id="ARBA00004245"/>
    </source>
</evidence>
<feature type="region of interest" description="Disordered" evidence="12">
    <location>
        <begin position="1"/>
        <end position="218"/>
    </location>
</feature>
<dbReference type="GeneID" id="31011241"/>
<accession>A0A1J9S6J6</accession>
<sequence length="1017" mass="113065">MDSRENSRPTGIKPPSKLPALSTAGRGLSELSAADNNSRAMPSTLVPTKHKVTGLPEPAHKLPRKTLAEKAGETKSKVPAPPSSKPVNGIVKATTAAGIRNGPYSSSVSAASTRPTRANSNTTYSNSYSQPPRTVRPQTSMAHTRSQSHQTPAARPRTAVESDDSDPPSLSKRKGTAPISITACVPAEEVRPRRVRGSSSTQSENFSCRKRSRATQVTPHAATEFLSQPEQHFQFQPYVQPPQPEQAGRRKSARDVSLSTRFQSLTLTDGIKECIPEDEEPPATPSLIPRPVLAQLQPLPPPPPPATPTQFRYRAASPSKEPVTPFLSKDSNTRAPFVAWDTKGRLEDMEALYTELRHQMQSTTTERENMKENVESYKTKSMSATLAQISYSLQELVIARYITQPKILKLTIALATAVHELDAMRVQLSTKVDSYRSDLENTRLKLTQSEVALDAAKRAHAFELKDLQRQSEHELKDMQFQHERESMRLKQDAERKADELQRKLEAQASDLKREYEQKHADLKKELEAELEKERQLRVKEVSELKTETELHRQNAGVDLERRDREMRELKRENEQLQADLERKTTLEKNLRDKLSEASTNTLTLESANSAMKAKINFLESDSQAQSSAFGELQKQMQEAIDAAEEAKSKLRAEETLRRKLHNQVQELKGNIRVFCRVRPPAETEAPQAAEIAYPDAGKDSKEVVIQGPQQKSAMGTVTQSTNPFTFDRVFGPGSQNAEVFEEISQLVQSALDGYNVCIFCYGQTGSGKTFTMSSVDGMIPRAVKQIYETAQGLEEKGWKYKMEGQFVEVYNENLNDLLGKTEELDKKKLEIRHDPAKKQTTITDVTTVALDSPDRVQEMLSSASRNRSVAATMANSRSSRSHSVFILKLKGENSITGERSEGTLNLVDLAGSERLSHSGATGDRLKETQNINRSLSCLGDVIGALGSGKEGAHVPYRNSKLTYLLQYSLGGNSKTLMFVMISPLQPHLHETITSLKFATKVHNTHIGTAKRQAKIKE</sequence>
<dbReference type="SMART" id="SM00129">
    <property type="entry name" value="KISc"/>
    <property type="match status" value="1"/>
</dbReference>
<organism evidence="14 15">
    <name type="scientific">Diplodia corticola</name>
    <dbReference type="NCBI Taxonomy" id="236234"/>
    <lineage>
        <taxon>Eukaryota</taxon>
        <taxon>Fungi</taxon>
        <taxon>Dikarya</taxon>
        <taxon>Ascomycota</taxon>
        <taxon>Pezizomycotina</taxon>
        <taxon>Dothideomycetes</taxon>
        <taxon>Dothideomycetes incertae sedis</taxon>
        <taxon>Botryosphaeriales</taxon>
        <taxon>Botryosphaeriaceae</taxon>
        <taxon>Diplodia</taxon>
    </lineage>
</organism>
<dbReference type="GO" id="GO:0007018">
    <property type="term" value="P:microtubule-based movement"/>
    <property type="evidence" value="ECO:0007669"/>
    <property type="project" value="InterPro"/>
</dbReference>
<dbReference type="Pfam" id="PF00225">
    <property type="entry name" value="Kinesin"/>
    <property type="match status" value="1"/>
</dbReference>
<dbReference type="RefSeq" id="XP_020132403.1">
    <property type="nucleotide sequence ID" value="XM_020270982.1"/>
</dbReference>
<dbReference type="InterPro" id="IPR001752">
    <property type="entry name" value="Kinesin_motor_dom"/>
</dbReference>
<dbReference type="InterPro" id="IPR027417">
    <property type="entry name" value="P-loop_NTPase"/>
</dbReference>
<keyword evidence="15" id="KW-1185">Reference proteome</keyword>
<dbReference type="CDD" id="cd01366">
    <property type="entry name" value="KISc_C_terminal"/>
    <property type="match status" value="1"/>
</dbReference>
<evidence type="ECO:0000256" key="11">
    <source>
        <dbReference type="SAM" id="Coils"/>
    </source>
</evidence>
<evidence type="ECO:0000256" key="8">
    <source>
        <dbReference type="ARBA" id="ARBA00023175"/>
    </source>
</evidence>
<evidence type="ECO:0000256" key="2">
    <source>
        <dbReference type="ARBA" id="ARBA00010899"/>
    </source>
</evidence>
<feature type="compositionally biased region" description="Polar residues" evidence="12">
    <location>
        <begin position="103"/>
        <end position="118"/>
    </location>
</feature>
<dbReference type="PANTHER" id="PTHR47972:SF45">
    <property type="entry name" value="PROTEIN CLARET SEGREGATIONAL"/>
    <property type="match status" value="1"/>
</dbReference>
<feature type="compositionally biased region" description="Low complexity" evidence="12">
    <location>
        <begin position="119"/>
        <end position="129"/>
    </location>
</feature>
<dbReference type="InterPro" id="IPR027640">
    <property type="entry name" value="Kinesin-like_fam"/>
</dbReference>
<comment type="subcellular location">
    <subcellularLocation>
        <location evidence="1">Cytoplasm</location>
        <location evidence="1">Cytoskeleton</location>
    </subcellularLocation>
</comment>
<dbReference type="Proteomes" id="UP000183809">
    <property type="component" value="Unassembled WGS sequence"/>
</dbReference>
<feature type="coiled-coil region" evidence="11">
    <location>
        <begin position="346"/>
        <end position="380"/>
    </location>
</feature>
<keyword evidence="6 10" id="KW-0067">ATP-binding</keyword>
<gene>
    <name evidence="14" type="ORF">BKCO1_1300095</name>
</gene>
<dbReference type="GO" id="GO:0008017">
    <property type="term" value="F:microtubule binding"/>
    <property type="evidence" value="ECO:0007669"/>
    <property type="project" value="InterPro"/>
</dbReference>
<dbReference type="GO" id="GO:0090307">
    <property type="term" value="P:mitotic spindle assembly"/>
    <property type="evidence" value="ECO:0007669"/>
    <property type="project" value="UniProtKB-ARBA"/>
</dbReference>
<dbReference type="GO" id="GO:0008569">
    <property type="term" value="F:minus-end-directed microtubule motor activity"/>
    <property type="evidence" value="ECO:0007669"/>
    <property type="project" value="UniProtKB-ARBA"/>
</dbReference>
<feature type="coiled-coil region" evidence="11">
    <location>
        <begin position="483"/>
        <end position="593"/>
    </location>
</feature>
<dbReference type="SUPFAM" id="SSF52540">
    <property type="entry name" value="P-loop containing nucleoside triphosphate hydrolases"/>
    <property type="match status" value="1"/>
</dbReference>
<name>A0A1J9S6J6_9PEZI</name>
<dbReference type="PROSITE" id="PS00411">
    <property type="entry name" value="KINESIN_MOTOR_1"/>
    <property type="match status" value="1"/>
</dbReference>
<comment type="caution">
    <text evidence="14">The sequence shown here is derived from an EMBL/GenBank/DDBJ whole genome shotgun (WGS) entry which is preliminary data.</text>
</comment>
<feature type="domain" description="Kinesin motor" evidence="13">
    <location>
        <begin position="670"/>
        <end position="1004"/>
    </location>
</feature>
<dbReference type="Gene3D" id="3.40.850.10">
    <property type="entry name" value="Kinesin motor domain"/>
    <property type="match status" value="1"/>
</dbReference>
<evidence type="ECO:0000313" key="14">
    <source>
        <dbReference type="EMBL" id="OJD36143.1"/>
    </source>
</evidence>
<keyword evidence="5 10" id="KW-0547">Nucleotide-binding</keyword>
<dbReference type="FunFam" id="3.40.850.10:FF:000065">
    <property type="entry name" value="Kinesin-like protein"/>
    <property type="match status" value="1"/>
</dbReference>
<dbReference type="GO" id="GO:0005524">
    <property type="term" value="F:ATP binding"/>
    <property type="evidence" value="ECO:0007669"/>
    <property type="project" value="UniProtKB-UniRule"/>
</dbReference>
<evidence type="ECO:0000256" key="12">
    <source>
        <dbReference type="SAM" id="MobiDB-lite"/>
    </source>
</evidence>
<evidence type="ECO:0000256" key="5">
    <source>
        <dbReference type="ARBA" id="ARBA00022741"/>
    </source>
</evidence>
<evidence type="ECO:0000259" key="13">
    <source>
        <dbReference type="PROSITE" id="PS50067"/>
    </source>
</evidence>
<keyword evidence="9" id="KW-0206">Cytoskeleton</keyword>
<dbReference type="EMBL" id="MNUE01000013">
    <property type="protein sequence ID" value="OJD36143.1"/>
    <property type="molecule type" value="Genomic_DNA"/>
</dbReference>
<keyword evidence="3" id="KW-0963">Cytoplasm</keyword>
<protein>
    <submittedName>
        <fullName evidence="14">Kinesin-like protein klpa</fullName>
    </submittedName>
</protein>
<evidence type="ECO:0000313" key="15">
    <source>
        <dbReference type="Proteomes" id="UP000183809"/>
    </source>
</evidence>
<evidence type="ECO:0000256" key="10">
    <source>
        <dbReference type="PROSITE-ProRule" id="PRU00283"/>
    </source>
</evidence>
<comment type="similarity">
    <text evidence="2">Belongs to the TRAFAC class myosin-kinesin ATPase superfamily. Kinesin family. KIN-14 subfamily.</text>
</comment>
<evidence type="ECO:0000256" key="9">
    <source>
        <dbReference type="ARBA" id="ARBA00023212"/>
    </source>
</evidence>
<feature type="compositionally biased region" description="Polar residues" evidence="12">
    <location>
        <begin position="197"/>
        <end position="206"/>
    </location>
</feature>
<evidence type="ECO:0000256" key="6">
    <source>
        <dbReference type="ARBA" id="ARBA00022840"/>
    </source>
</evidence>
<keyword evidence="4" id="KW-0493">Microtubule</keyword>
<dbReference type="OrthoDB" id="3176171at2759"/>
<dbReference type="PANTHER" id="PTHR47972">
    <property type="entry name" value="KINESIN-LIKE PROTEIN KLP-3"/>
    <property type="match status" value="1"/>
</dbReference>
<feature type="compositionally biased region" description="Polar residues" evidence="12">
    <location>
        <begin position="130"/>
        <end position="151"/>
    </location>
</feature>
<keyword evidence="8 10" id="KW-0505">Motor protein</keyword>
<dbReference type="GO" id="GO:0005874">
    <property type="term" value="C:microtubule"/>
    <property type="evidence" value="ECO:0007669"/>
    <property type="project" value="UniProtKB-KW"/>
</dbReference>
<evidence type="ECO:0000256" key="3">
    <source>
        <dbReference type="ARBA" id="ARBA00022490"/>
    </source>
</evidence>
<proteinExistence type="inferred from homology"/>
<feature type="compositionally biased region" description="Basic and acidic residues" evidence="12">
    <location>
        <begin position="66"/>
        <end position="76"/>
    </location>
</feature>
<reference evidence="14 15" key="1">
    <citation type="submission" date="2016-10" db="EMBL/GenBank/DDBJ databases">
        <title>Proteomics and genomics reveal pathogen-plant mechanisms compatible with a hemibiotrophic lifestyle of Diplodia corticola.</title>
        <authorList>
            <person name="Fernandes I."/>
            <person name="De Jonge R."/>
            <person name="Van De Peer Y."/>
            <person name="Devreese B."/>
            <person name="Alves A."/>
            <person name="Esteves A.C."/>
        </authorList>
    </citation>
    <scope>NUCLEOTIDE SEQUENCE [LARGE SCALE GENOMIC DNA]</scope>
    <source>
        <strain evidence="14 15">CBS 112549</strain>
    </source>
</reference>
<dbReference type="InterPro" id="IPR036961">
    <property type="entry name" value="Kinesin_motor_dom_sf"/>
</dbReference>
<keyword evidence="7 11" id="KW-0175">Coiled coil</keyword>
<evidence type="ECO:0000256" key="7">
    <source>
        <dbReference type="ARBA" id="ARBA00023054"/>
    </source>
</evidence>
<evidence type="ECO:0000256" key="4">
    <source>
        <dbReference type="ARBA" id="ARBA00022701"/>
    </source>
</evidence>
<feature type="binding site" evidence="10">
    <location>
        <begin position="762"/>
        <end position="769"/>
    </location>
    <ligand>
        <name>ATP</name>
        <dbReference type="ChEBI" id="CHEBI:30616"/>
    </ligand>
</feature>
<dbReference type="PRINTS" id="PR00380">
    <property type="entry name" value="KINESINHEAVY"/>
</dbReference>
<dbReference type="STRING" id="236234.A0A1J9S6J6"/>
<dbReference type="AlphaFoldDB" id="A0A1J9S6J6"/>
<feature type="region of interest" description="Disordered" evidence="12">
    <location>
        <begin position="238"/>
        <end position="257"/>
    </location>
</feature>
<dbReference type="PROSITE" id="PS50067">
    <property type="entry name" value="KINESIN_MOTOR_2"/>
    <property type="match status" value="1"/>
</dbReference>
<feature type="coiled-coil region" evidence="11">
    <location>
        <begin position="629"/>
        <end position="670"/>
    </location>
</feature>